<comment type="caution">
    <text evidence="2">The sequence shown here is derived from an EMBL/GenBank/DDBJ whole genome shotgun (WGS) entry which is preliminary data.</text>
</comment>
<dbReference type="EMBL" id="NSKD01000010">
    <property type="protein sequence ID" value="PAU77042.1"/>
    <property type="molecule type" value="Genomic_DNA"/>
</dbReference>
<feature type="chain" id="PRO_5012200759" evidence="1">
    <location>
        <begin position="35"/>
        <end position="267"/>
    </location>
</feature>
<organism evidence="2 3">
    <name type="scientific">Halovibrio salipaludis</name>
    <dbReference type="NCBI Taxonomy" id="2032626"/>
    <lineage>
        <taxon>Bacteria</taxon>
        <taxon>Pseudomonadati</taxon>
        <taxon>Pseudomonadota</taxon>
        <taxon>Gammaproteobacteria</taxon>
        <taxon>Oceanospirillales</taxon>
        <taxon>Halomonadaceae</taxon>
        <taxon>Halovibrio</taxon>
    </lineage>
</organism>
<evidence type="ECO:0000313" key="2">
    <source>
        <dbReference type="EMBL" id="PAU77042.1"/>
    </source>
</evidence>
<evidence type="ECO:0000313" key="3">
    <source>
        <dbReference type="Proteomes" id="UP000218896"/>
    </source>
</evidence>
<name>A0A2A2EXF8_9GAMM</name>
<dbReference type="GO" id="GO:0005507">
    <property type="term" value="F:copper ion binding"/>
    <property type="evidence" value="ECO:0007669"/>
    <property type="project" value="InterPro"/>
</dbReference>
<evidence type="ECO:0000256" key="1">
    <source>
        <dbReference type="SAM" id="SignalP"/>
    </source>
</evidence>
<gene>
    <name evidence="2" type="ORF">CK501_15085</name>
</gene>
<dbReference type="Pfam" id="PF05275">
    <property type="entry name" value="CopB"/>
    <property type="match status" value="1"/>
</dbReference>
<dbReference type="InterPro" id="IPR007939">
    <property type="entry name" value="Cu-R_B_prcur"/>
</dbReference>
<proteinExistence type="predicted"/>
<reference evidence="2 3" key="1">
    <citation type="submission" date="2017-08" db="EMBL/GenBank/DDBJ databases">
        <title>Halovibrio sewagensis sp. nov., isolated from wastewater of high salinity.</title>
        <authorList>
            <person name="Dong X."/>
            <person name="Zhang G."/>
        </authorList>
    </citation>
    <scope>NUCLEOTIDE SEQUENCE [LARGE SCALE GENOMIC DNA]</scope>
    <source>
        <strain evidence="2 3">YL5-2</strain>
    </source>
</reference>
<keyword evidence="1" id="KW-0732">Signal</keyword>
<dbReference type="AlphaFoldDB" id="A0A2A2EXF8"/>
<dbReference type="GO" id="GO:0009279">
    <property type="term" value="C:cell outer membrane"/>
    <property type="evidence" value="ECO:0007669"/>
    <property type="project" value="InterPro"/>
</dbReference>
<keyword evidence="3" id="KW-1185">Reference proteome</keyword>
<protein>
    <submittedName>
        <fullName evidence="2">Copper resistance protein CopB</fullName>
    </submittedName>
</protein>
<accession>A0A2A2EXF8</accession>
<dbReference type="Proteomes" id="UP000218896">
    <property type="component" value="Unassembled WGS sequence"/>
</dbReference>
<dbReference type="GO" id="GO:0006878">
    <property type="term" value="P:intracellular copper ion homeostasis"/>
    <property type="evidence" value="ECO:0007669"/>
    <property type="project" value="InterPro"/>
</dbReference>
<sequence>MSAQYRRNNMAVKHVRSTALVVLGLMVPATGAVAQGVGPEAEPDWSLPVHDDVAYGQLLMDRFEYQAGDDEDVFAWEGQAWWGGDTHRLVVDSEGEALVSGGDGGEVESFDVQYGYGFSSYWQAKAGLGYQTTFGPGPDRNRGSAVIGVQGLAPYWFEVDTGLRVSEDGDAVAEFEGEYDWLLTQRLILQGRAETSYAFSEVREFGVGEGLNGLTLGLRLRYEVAREFAPYIGVRWQDQYGDTADLTRAEGEDTEKTSLVAGVRWWF</sequence>
<feature type="signal peptide" evidence="1">
    <location>
        <begin position="1"/>
        <end position="34"/>
    </location>
</feature>